<feature type="compositionally biased region" description="Basic and acidic residues" evidence="1">
    <location>
        <begin position="100"/>
        <end position="115"/>
    </location>
</feature>
<dbReference type="OrthoDB" id="3913483at2759"/>
<dbReference type="InParanoid" id="A0A1V8T5Q8"/>
<feature type="region of interest" description="Disordered" evidence="1">
    <location>
        <begin position="1"/>
        <end position="115"/>
    </location>
</feature>
<dbReference type="EMBL" id="NAJO01000016">
    <property type="protein sequence ID" value="OQO06634.1"/>
    <property type="molecule type" value="Genomic_DNA"/>
</dbReference>
<comment type="caution">
    <text evidence="2">The sequence shown here is derived from an EMBL/GenBank/DDBJ whole genome shotgun (WGS) entry which is preliminary data.</text>
</comment>
<reference evidence="3" key="1">
    <citation type="submission" date="2017-03" db="EMBL/GenBank/DDBJ databases">
        <title>Genomes of endolithic fungi from Antarctica.</title>
        <authorList>
            <person name="Coleine C."/>
            <person name="Masonjones S."/>
            <person name="Stajich J.E."/>
        </authorList>
    </citation>
    <scope>NUCLEOTIDE SEQUENCE [LARGE SCALE GENOMIC DNA]</scope>
    <source>
        <strain evidence="3">CCFEE 5527</strain>
    </source>
</reference>
<evidence type="ECO:0000313" key="2">
    <source>
        <dbReference type="EMBL" id="OQO06634.1"/>
    </source>
</evidence>
<evidence type="ECO:0000256" key="1">
    <source>
        <dbReference type="SAM" id="MobiDB-lite"/>
    </source>
</evidence>
<evidence type="ECO:0000313" key="3">
    <source>
        <dbReference type="Proteomes" id="UP000192596"/>
    </source>
</evidence>
<keyword evidence="3" id="KW-1185">Reference proteome</keyword>
<feature type="compositionally biased region" description="Basic and acidic residues" evidence="1">
    <location>
        <begin position="1"/>
        <end position="16"/>
    </location>
</feature>
<dbReference type="Proteomes" id="UP000192596">
    <property type="component" value="Unassembled WGS sequence"/>
</dbReference>
<dbReference type="AlphaFoldDB" id="A0A1V8T5Q8"/>
<organism evidence="2 3">
    <name type="scientific">Cryoendolithus antarcticus</name>
    <dbReference type="NCBI Taxonomy" id="1507870"/>
    <lineage>
        <taxon>Eukaryota</taxon>
        <taxon>Fungi</taxon>
        <taxon>Dikarya</taxon>
        <taxon>Ascomycota</taxon>
        <taxon>Pezizomycotina</taxon>
        <taxon>Dothideomycetes</taxon>
        <taxon>Dothideomycetidae</taxon>
        <taxon>Cladosporiales</taxon>
        <taxon>Cladosporiaceae</taxon>
        <taxon>Cryoendolithus</taxon>
    </lineage>
</organism>
<protein>
    <submittedName>
        <fullName evidence="2">Uncharacterized protein</fullName>
    </submittedName>
</protein>
<sequence length="115" mass="11813">MSDKQSKADVIEERRRNLPLPDAPPAKSDFNSADGTATKVGSGGVSDTSFSYGNDALRGPATGESAARVDGNSYSTNVQGQGVGREALEGGIPNDAVARGSKDKDGLKQTTGKDL</sequence>
<name>A0A1V8T5Q8_9PEZI</name>
<accession>A0A1V8T5Q8</accession>
<gene>
    <name evidence="2" type="ORF">B0A48_08421</name>
</gene>
<proteinExistence type="predicted"/>